<reference evidence="3" key="1">
    <citation type="journal article" date="2014" name="Front. Microbiol.">
        <title>High frequency of phylogenetically diverse reductive dehalogenase-homologous genes in deep subseafloor sedimentary metagenomes.</title>
        <authorList>
            <person name="Kawai M."/>
            <person name="Futagami T."/>
            <person name="Toyoda A."/>
            <person name="Takaki Y."/>
            <person name="Nishi S."/>
            <person name="Hori S."/>
            <person name="Arai W."/>
            <person name="Tsubouchi T."/>
            <person name="Morono Y."/>
            <person name="Uchiyama I."/>
            <person name="Ito T."/>
            <person name="Fujiyama A."/>
            <person name="Inagaki F."/>
            <person name="Takami H."/>
        </authorList>
    </citation>
    <scope>NUCLEOTIDE SEQUENCE</scope>
    <source>
        <strain evidence="3">Expedition CK06-06</strain>
    </source>
</reference>
<comment type="caution">
    <text evidence="3">The sequence shown here is derived from an EMBL/GenBank/DDBJ whole genome shotgun (WGS) entry which is preliminary data.</text>
</comment>
<evidence type="ECO:0000256" key="2">
    <source>
        <dbReference type="ARBA" id="ARBA00023143"/>
    </source>
</evidence>
<evidence type="ECO:0000313" key="3">
    <source>
        <dbReference type="EMBL" id="GAG42107.1"/>
    </source>
</evidence>
<dbReference type="GO" id="GO:0009425">
    <property type="term" value="C:bacterial-type flagellum basal body"/>
    <property type="evidence" value="ECO:0007669"/>
    <property type="project" value="UniProtKB-SubCell"/>
</dbReference>
<dbReference type="InterPro" id="IPR001624">
    <property type="entry name" value="FliE"/>
</dbReference>
<protein>
    <recommendedName>
        <fullName evidence="4">Flagellar hook-basal body complex protein FliE</fullName>
    </recommendedName>
</protein>
<proteinExistence type="inferred from homology"/>
<accession>X0Y458</accession>
<dbReference type="EMBL" id="BARS01057557">
    <property type="protein sequence ID" value="GAG42107.1"/>
    <property type="molecule type" value="Genomic_DNA"/>
</dbReference>
<dbReference type="AlphaFoldDB" id="X0Y458"/>
<dbReference type="GO" id="GO:0003774">
    <property type="term" value="F:cytoskeletal motor activity"/>
    <property type="evidence" value="ECO:0007669"/>
    <property type="project" value="InterPro"/>
</dbReference>
<comment type="subcellular location">
    <subcellularLocation>
        <location evidence="1">Bacterial flagellum basal body</location>
    </subcellularLocation>
</comment>
<dbReference type="GO" id="GO:0005198">
    <property type="term" value="F:structural molecule activity"/>
    <property type="evidence" value="ECO:0007669"/>
    <property type="project" value="InterPro"/>
</dbReference>
<sequence>MADLENINSLNKIREIDPGKKAAHKIEKSDKRVPSFAETLKSFVKDVNSMQNHADRSIEKMVAGEITDVHQVMVAVEEAGTAYNLMMEIRNKMLEAYQE</sequence>
<evidence type="ECO:0008006" key="4">
    <source>
        <dbReference type="Google" id="ProtNLM"/>
    </source>
</evidence>
<dbReference type="GO" id="GO:0071973">
    <property type="term" value="P:bacterial-type flagellum-dependent cell motility"/>
    <property type="evidence" value="ECO:0007669"/>
    <property type="project" value="InterPro"/>
</dbReference>
<keyword evidence="2" id="KW-0975">Bacterial flagellum</keyword>
<dbReference type="PANTHER" id="PTHR34653">
    <property type="match status" value="1"/>
</dbReference>
<dbReference type="PANTHER" id="PTHR34653:SF1">
    <property type="entry name" value="FLAGELLAR HOOK-BASAL BODY COMPLEX PROTEIN FLIE"/>
    <property type="match status" value="1"/>
</dbReference>
<organism evidence="3">
    <name type="scientific">marine sediment metagenome</name>
    <dbReference type="NCBI Taxonomy" id="412755"/>
    <lineage>
        <taxon>unclassified sequences</taxon>
        <taxon>metagenomes</taxon>
        <taxon>ecological metagenomes</taxon>
    </lineage>
</organism>
<dbReference type="PRINTS" id="PR01006">
    <property type="entry name" value="FLGHOOKFLIE"/>
</dbReference>
<dbReference type="Pfam" id="PF02049">
    <property type="entry name" value="FliE"/>
    <property type="match status" value="1"/>
</dbReference>
<dbReference type="NCBIfam" id="TIGR00205">
    <property type="entry name" value="fliE"/>
    <property type="match status" value="1"/>
</dbReference>
<evidence type="ECO:0000256" key="1">
    <source>
        <dbReference type="ARBA" id="ARBA00004117"/>
    </source>
</evidence>
<name>X0Y458_9ZZZZ</name>
<feature type="non-terminal residue" evidence="3">
    <location>
        <position position="99"/>
    </location>
</feature>
<dbReference type="HAMAP" id="MF_00724">
    <property type="entry name" value="FliE"/>
    <property type="match status" value="1"/>
</dbReference>
<gene>
    <name evidence="3" type="ORF">S01H1_84346</name>
</gene>